<dbReference type="EMBL" id="LXQD01000350">
    <property type="protein sequence ID" value="RCJ18186.1"/>
    <property type="molecule type" value="Genomic_DNA"/>
</dbReference>
<comment type="caution">
    <text evidence="1">The sequence shown here is derived from an EMBL/GenBank/DDBJ whole genome shotgun (WGS) entry which is preliminary data.</text>
</comment>
<sequence>MPNPKGNPESLEPYKLTTDRAEPLIAKLTLRVPQSMMDKIKSIENYPEFCRQALKEALDKFDQSDDEQQ</sequence>
<dbReference type="Proteomes" id="UP000252107">
    <property type="component" value="Unassembled WGS sequence"/>
</dbReference>
<gene>
    <name evidence="1" type="ORF">A6770_06320</name>
</gene>
<evidence type="ECO:0000313" key="2">
    <source>
        <dbReference type="Proteomes" id="UP000252107"/>
    </source>
</evidence>
<evidence type="ECO:0000313" key="1">
    <source>
        <dbReference type="EMBL" id="RCJ18186.1"/>
    </source>
</evidence>
<reference evidence="1" key="1">
    <citation type="submission" date="2016-04" db="EMBL/GenBank/DDBJ databases">
        <authorList>
            <person name="Tabuchi Yagui T.R."/>
        </authorList>
    </citation>
    <scope>NUCLEOTIDE SEQUENCE [LARGE SCALE GENOMIC DNA]</scope>
    <source>
        <strain evidence="1">NIES-26</strain>
    </source>
</reference>
<name>A0A367Q1X8_9NOSO</name>
<proteinExistence type="predicted"/>
<organism evidence="1 2">
    <name type="scientific">Nostoc minutum NIES-26</name>
    <dbReference type="NCBI Taxonomy" id="1844469"/>
    <lineage>
        <taxon>Bacteria</taxon>
        <taxon>Bacillati</taxon>
        <taxon>Cyanobacteriota</taxon>
        <taxon>Cyanophyceae</taxon>
        <taxon>Nostocales</taxon>
        <taxon>Nostocaceae</taxon>
        <taxon>Nostoc</taxon>
    </lineage>
</organism>
<keyword evidence="2" id="KW-1185">Reference proteome</keyword>
<dbReference type="AlphaFoldDB" id="A0A367Q1X8"/>
<protein>
    <submittedName>
        <fullName evidence="1">Uncharacterized protein</fullName>
    </submittedName>
</protein>
<accession>A0A367Q1X8</accession>